<sequence>MDARNTVADTAGRHGREITLRGLALGAVITVAFMAANVYMGLKTGMTFSSSIPAALLSMGALRFVGGGILENNIVQTQASAAGTLCNVILVLPGLVLIGTWHGFPFWETSLVCLVGGWLGVAFSIPLRRALVTGSNLPYPEGIAAAEVLRAGHTEEGRGGLSTLLAAAAGSGIVAFLTNGLRVLADGVLTAFSVGGAAFSIGSGFSLALIGVGYLVGIGACLALLTGVVIAWGFLVPLLTAFGSSAGSNPGEAAQAVWSGQVRLVGAGIIAVGGFWTVAALARPILASIKAAASAAGRPARDLPRQERDLPILWVGLGALALSVPLAGLFLRFSVEAGLGGVAAVGVTAACVLFCLVFGAAMAAVCGYLAGLLGSSTSPISGIGILAAMVGAIAVPLVLGTTASPDLQRFGMAAVLLAASVVVTASSIANDNLQDLKTGQLVDATPWRQQAVLLLGVAVGSLVIVPLLSLLYSAYGFVGALPRPDMDPREALAVPQAALVTQITQGIVHATLPWPMLLLGGLIGLAAVWLEVRLKRRGFSFPALTVGIGMYLPLSVEMTIGLGGLLGFLCERALRRRDPSALEPSRRRGVLIASGLLVGESFVGVGLAAIDAATGRTGSLSLASAMGGSTALWLGLAVFALGLGAIASALMRPHTN</sequence>
<dbReference type="PANTHER" id="PTHR31645">
    <property type="entry name" value="OLIGOPEPTIDE TRANSPORTER YGL114W-RELATED"/>
    <property type="match status" value="1"/>
</dbReference>
<proteinExistence type="predicted"/>
<feature type="transmembrane region" description="Helical" evidence="6">
    <location>
        <begin position="52"/>
        <end position="70"/>
    </location>
</feature>
<evidence type="ECO:0000256" key="4">
    <source>
        <dbReference type="ARBA" id="ARBA00022989"/>
    </source>
</evidence>
<evidence type="ECO:0000256" key="2">
    <source>
        <dbReference type="ARBA" id="ARBA00022448"/>
    </source>
</evidence>
<feature type="transmembrane region" description="Helical" evidence="6">
    <location>
        <begin position="82"/>
        <end position="103"/>
    </location>
</feature>
<evidence type="ECO:0000313" key="7">
    <source>
        <dbReference type="EMBL" id="MFC6790048.1"/>
    </source>
</evidence>
<dbReference type="PRINTS" id="PR00173">
    <property type="entry name" value="EDTRNSPORT"/>
</dbReference>
<dbReference type="Pfam" id="PF03169">
    <property type="entry name" value="OPT"/>
    <property type="match status" value="1"/>
</dbReference>
<feature type="transmembrane region" description="Helical" evidence="6">
    <location>
        <begin position="159"/>
        <end position="177"/>
    </location>
</feature>
<keyword evidence="5 6" id="KW-0472">Membrane</keyword>
<gene>
    <name evidence="7" type="ORF">ACFQE0_10720</name>
</gene>
<keyword evidence="2" id="KW-0813">Transport</keyword>
<keyword evidence="8" id="KW-1185">Reference proteome</keyword>
<dbReference type="EMBL" id="JBHSWN010000001">
    <property type="protein sequence ID" value="MFC6790048.1"/>
    <property type="molecule type" value="Genomic_DNA"/>
</dbReference>
<feature type="transmembrane region" description="Helical" evidence="6">
    <location>
        <begin position="631"/>
        <end position="651"/>
    </location>
</feature>
<evidence type="ECO:0000256" key="6">
    <source>
        <dbReference type="SAM" id="Phobius"/>
    </source>
</evidence>
<dbReference type="PANTHER" id="PTHR31645:SF0">
    <property type="entry name" value="OLIGOPEPTIDE TRANSPORTER YGL114W-RELATED"/>
    <property type="match status" value="1"/>
</dbReference>
<feature type="transmembrane region" description="Helical" evidence="6">
    <location>
        <begin position="589"/>
        <end position="610"/>
    </location>
</feature>
<feature type="transmembrane region" description="Helical" evidence="6">
    <location>
        <begin position="189"/>
        <end position="215"/>
    </location>
</feature>
<keyword evidence="3 6" id="KW-0812">Transmembrane</keyword>
<dbReference type="RefSeq" id="WP_378969395.1">
    <property type="nucleotide sequence ID" value="NZ_JBHSWN010000001.1"/>
</dbReference>
<dbReference type="InterPro" id="IPR004814">
    <property type="entry name" value="Oligopep_transpt"/>
</dbReference>
<feature type="transmembrane region" description="Helical" evidence="6">
    <location>
        <begin position="222"/>
        <end position="244"/>
    </location>
</feature>
<feature type="transmembrane region" description="Helical" evidence="6">
    <location>
        <begin position="310"/>
        <end position="331"/>
    </location>
</feature>
<feature type="transmembrane region" description="Helical" evidence="6">
    <location>
        <begin position="514"/>
        <end position="532"/>
    </location>
</feature>
<feature type="transmembrane region" description="Helical" evidence="6">
    <location>
        <begin position="383"/>
        <end position="404"/>
    </location>
</feature>
<evidence type="ECO:0000313" key="8">
    <source>
        <dbReference type="Proteomes" id="UP001596292"/>
    </source>
</evidence>
<organism evidence="7 8">
    <name type="scientific">Methylobacterium komagatae</name>
    <dbReference type="NCBI Taxonomy" id="374425"/>
    <lineage>
        <taxon>Bacteria</taxon>
        <taxon>Pseudomonadati</taxon>
        <taxon>Pseudomonadota</taxon>
        <taxon>Alphaproteobacteria</taxon>
        <taxon>Hyphomicrobiales</taxon>
        <taxon>Methylobacteriaceae</taxon>
        <taxon>Methylobacterium</taxon>
    </lineage>
</organism>
<evidence type="ECO:0000256" key="5">
    <source>
        <dbReference type="ARBA" id="ARBA00023136"/>
    </source>
</evidence>
<dbReference type="NCBIfam" id="TIGR00733">
    <property type="entry name" value="OPT family oligopeptide transporter"/>
    <property type="match status" value="1"/>
</dbReference>
<protein>
    <submittedName>
        <fullName evidence="7">OPT family oligopeptide transporter</fullName>
    </submittedName>
</protein>
<feature type="transmembrane region" description="Helical" evidence="6">
    <location>
        <begin position="410"/>
        <end position="430"/>
    </location>
</feature>
<feature type="transmembrane region" description="Helical" evidence="6">
    <location>
        <begin position="343"/>
        <end position="371"/>
    </location>
</feature>
<dbReference type="Proteomes" id="UP001596292">
    <property type="component" value="Unassembled WGS sequence"/>
</dbReference>
<dbReference type="InterPro" id="IPR004813">
    <property type="entry name" value="OPT"/>
</dbReference>
<evidence type="ECO:0000256" key="1">
    <source>
        <dbReference type="ARBA" id="ARBA00004141"/>
    </source>
</evidence>
<feature type="transmembrane region" description="Helical" evidence="6">
    <location>
        <begin position="544"/>
        <end position="569"/>
    </location>
</feature>
<keyword evidence="4 6" id="KW-1133">Transmembrane helix</keyword>
<comment type="caution">
    <text evidence="7">The sequence shown here is derived from an EMBL/GenBank/DDBJ whole genome shotgun (WGS) entry which is preliminary data.</text>
</comment>
<evidence type="ECO:0000256" key="3">
    <source>
        <dbReference type="ARBA" id="ARBA00022692"/>
    </source>
</evidence>
<reference evidence="8" key="1">
    <citation type="journal article" date="2019" name="Int. J. Syst. Evol. Microbiol.">
        <title>The Global Catalogue of Microorganisms (GCM) 10K type strain sequencing project: providing services to taxonomists for standard genome sequencing and annotation.</title>
        <authorList>
            <consortium name="The Broad Institute Genomics Platform"/>
            <consortium name="The Broad Institute Genome Sequencing Center for Infectious Disease"/>
            <person name="Wu L."/>
            <person name="Ma J."/>
        </authorList>
    </citation>
    <scope>NUCLEOTIDE SEQUENCE [LARGE SCALE GENOMIC DNA]</scope>
    <source>
        <strain evidence="8">CCUG 48316</strain>
    </source>
</reference>
<feature type="transmembrane region" description="Helical" evidence="6">
    <location>
        <begin position="264"/>
        <end position="289"/>
    </location>
</feature>
<comment type="subcellular location">
    <subcellularLocation>
        <location evidence="1">Membrane</location>
        <topology evidence="1">Multi-pass membrane protein</topology>
    </subcellularLocation>
</comment>
<name>A0ABW2BI67_9HYPH</name>
<feature type="transmembrane region" description="Helical" evidence="6">
    <location>
        <begin position="451"/>
        <end position="475"/>
    </location>
</feature>
<dbReference type="InterPro" id="IPR045035">
    <property type="entry name" value="YSL-like"/>
</dbReference>
<feature type="transmembrane region" description="Helical" evidence="6">
    <location>
        <begin position="20"/>
        <end position="40"/>
    </location>
</feature>
<dbReference type="NCBIfam" id="TIGR00728">
    <property type="entry name" value="OPT_sfam"/>
    <property type="match status" value="2"/>
</dbReference>
<accession>A0ABW2BI67</accession>